<organism evidence="1 2">
    <name type="scientific">Tagetes erecta</name>
    <name type="common">African marigold</name>
    <dbReference type="NCBI Taxonomy" id="13708"/>
    <lineage>
        <taxon>Eukaryota</taxon>
        <taxon>Viridiplantae</taxon>
        <taxon>Streptophyta</taxon>
        <taxon>Embryophyta</taxon>
        <taxon>Tracheophyta</taxon>
        <taxon>Spermatophyta</taxon>
        <taxon>Magnoliopsida</taxon>
        <taxon>eudicotyledons</taxon>
        <taxon>Gunneridae</taxon>
        <taxon>Pentapetalae</taxon>
        <taxon>asterids</taxon>
        <taxon>campanulids</taxon>
        <taxon>Asterales</taxon>
        <taxon>Asteraceae</taxon>
        <taxon>Asteroideae</taxon>
        <taxon>Heliantheae alliance</taxon>
        <taxon>Tageteae</taxon>
        <taxon>Tagetes</taxon>
    </lineage>
</organism>
<reference evidence="1" key="1">
    <citation type="journal article" date="2023" name="bioRxiv">
        <title>Improved chromosome-level genome assembly for marigold (Tagetes erecta).</title>
        <authorList>
            <person name="Jiang F."/>
            <person name="Yuan L."/>
            <person name="Wang S."/>
            <person name="Wang H."/>
            <person name="Xu D."/>
            <person name="Wang A."/>
            <person name="Fan W."/>
        </authorList>
    </citation>
    <scope>NUCLEOTIDE SEQUENCE</scope>
    <source>
        <strain evidence="1">WSJ</strain>
        <tissue evidence="1">Leaf</tissue>
    </source>
</reference>
<dbReference type="Proteomes" id="UP001229421">
    <property type="component" value="Unassembled WGS sequence"/>
</dbReference>
<accession>A0AAD8L5I8</accession>
<comment type="caution">
    <text evidence="1">The sequence shown here is derived from an EMBL/GenBank/DDBJ whole genome shotgun (WGS) entry which is preliminary data.</text>
</comment>
<sequence>MARSRSNNIILQINKIFKDGVGIGGFFHSVVQICIQVMDGRRITASPRSCNGRRVEAKKRQCGGVDWRLNIMRCVLSIF</sequence>
<evidence type="ECO:0000313" key="1">
    <source>
        <dbReference type="EMBL" id="KAK1434908.1"/>
    </source>
</evidence>
<dbReference type="AlphaFoldDB" id="A0AAD8L5I8"/>
<evidence type="ECO:0000313" key="2">
    <source>
        <dbReference type="Proteomes" id="UP001229421"/>
    </source>
</evidence>
<protein>
    <submittedName>
        <fullName evidence="1">Uncharacterized protein</fullName>
    </submittedName>
</protein>
<dbReference type="EMBL" id="JAUHHV010000001">
    <property type="protein sequence ID" value="KAK1434908.1"/>
    <property type="molecule type" value="Genomic_DNA"/>
</dbReference>
<name>A0AAD8L5I8_TARER</name>
<gene>
    <name evidence="1" type="ORF">QVD17_00663</name>
</gene>
<proteinExistence type="predicted"/>
<keyword evidence="2" id="KW-1185">Reference proteome</keyword>